<evidence type="ECO:0000256" key="4">
    <source>
        <dbReference type="ARBA" id="ARBA00022692"/>
    </source>
</evidence>
<dbReference type="Proteomes" id="UP000285478">
    <property type="component" value="Chromosome"/>
</dbReference>
<evidence type="ECO:0000256" key="7">
    <source>
        <dbReference type="ARBA" id="ARBA00023306"/>
    </source>
</evidence>
<keyword evidence="11" id="KW-1185">Reference proteome</keyword>
<keyword evidence="7 8" id="KW-0131">Cell cycle</keyword>
<dbReference type="GO" id="GO:0005886">
    <property type="term" value="C:plasma membrane"/>
    <property type="evidence" value="ECO:0007669"/>
    <property type="project" value="UniProtKB-SubCell"/>
</dbReference>
<dbReference type="NCBIfam" id="TIGR02209">
    <property type="entry name" value="ftsL_broad"/>
    <property type="match status" value="1"/>
</dbReference>
<evidence type="ECO:0000256" key="8">
    <source>
        <dbReference type="HAMAP-Rule" id="MF_00910"/>
    </source>
</evidence>
<dbReference type="KEGG" id="htr:EPV75_03455"/>
<name>A0A410H1L5_9GAMM</name>
<dbReference type="InterPro" id="IPR011922">
    <property type="entry name" value="Cell_div_FtsL"/>
</dbReference>
<comment type="subunit">
    <text evidence="8">Part of a complex composed of FtsB, FtsL and FtsQ.</text>
</comment>
<keyword evidence="6 8" id="KW-0472">Membrane</keyword>
<evidence type="ECO:0000256" key="5">
    <source>
        <dbReference type="ARBA" id="ARBA00022989"/>
    </source>
</evidence>
<gene>
    <name evidence="8 10" type="primary">ftsL</name>
    <name evidence="10" type="ORF">EPV75_03455</name>
</gene>
<accession>A0A410H1L5</accession>
<dbReference type="PANTHER" id="PTHR37479:SF1">
    <property type="entry name" value="CELL DIVISION PROTEIN FTSL"/>
    <property type="match status" value="1"/>
</dbReference>
<comment type="similarity">
    <text evidence="8">Belongs to the FtsL family.</text>
</comment>
<comment type="subcellular location">
    <subcellularLocation>
        <location evidence="8">Cell inner membrane</location>
        <topology evidence="8">Single-pass type II membrane protein</topology>
    </subcellularLocation>
    <subcellularLocation>
        <location evidence="1">Cell membrane</location>
        <topology evidence="1">Single-pass type II membrane protein</topology>
    </subcellularLocation>
    <text evidence="8">Localizes to the division septum where it forms a ring structure.</text>
</comment>
<proteinExistence type="inferred from homology"/>
<dbReference type="GO" id="GO:0032153">
    <property type="term" value="C:cell division site"/>
    <property type="evidence" value="ECO:0007669"/>
    <property type="project" value="UniProtKB-UniRule"/>
</dbReference>
<evidence type="ECO:0000256" key="9">
    <source>
        <dbReference type="NCBIfam" id="TIGR02209"/>
    </source>
</evidence>
<evidence type="ECO:0000313" key="11">
    <source>
        <dbReference type="Proteomes" id="UP000285478"/>
    </source>
</evidence>
<keyword evidence="3 8" id="KW-0132">Cell division</keyword>
<dbReference type="PANTHER" id="PTHR37479">
    <property type="entry name" value="CELL DIVISION PROTEIN FTSL"/>
    <property type="match status" value="1"/>
</dbReference>
<evidence type="ECO:0000313" key="10">
    <source>
        <dbReference type="EMBL" id="QAB14793.1"/>
    </source>
</evidence>
<sequence length="118" mass="13372">MVSQKLPSLGQFSSVNWRGLLALLLLVIVLISLIAIILVQHQVRHLETQYARALKQEVALHEEHGKLTLEKHHLTALARVEHIARTELKMTLDKTPENHNAQTIILEKKDASAVEHQN</sequence>
<keyword evidence="2 8" id="KW-1003">Cell membrane</keyword>
<keyword evidence="4 8" id="KW-0812">Transmembrane</keyword>
<dbReference type="HAMAP" id="MF_00910">
    <property type="entry name" value="FtsL"/>
    <property type="match status" value="1"/>
</dbReference>
<dbReference type="Pfam" id="PF04999">
    <property type="entry name" value="FtsL"/>
    <property type="match status" value="1"/>
</dbReference>
<keyword evidence="5 8" id="KW-1133">Transmembrane helix</keyword>
<dbReference type="EMBL" id="CP035033">
    <property type="protein sequence ID" value="QAB14793.1"/>
    <property type="molecule type" value="Genomic_DNA"/>
</dbReference>
<organism evidence="10 11">
    <name type="scientific">Hydrogenovibrio thermophilus</name>
    <dbReference type="NCBI Taxonomy" id="265883"/>
    <lineage>
        <taxon>Bacteria</taxon>
        <taxon>Pseudomonadati</taxon>
        <taxon>Pseudomonadota</taxon>
        <taxon>Gammaproteobacteria</taxon>
        <taxon>Thiotrichales</taxon>
        <taxon>Piscirickettsiaceae</taxon>
        <taxon>Hydrogenovibrio</taxon>
    </lineage>
</organism>
<dbReference type="AlphaFoldDB" id="A0A410H1L5"/>
<comment type="function">
    <text evidence="8">Essential cell division protein. May link together the upstream cell division proteins, which are predominantly cytoplasmic, with the downstream cell division proteins, which are predominantly periplasmic.</text>
</comment>
<evidence type="ECO:0000256" key="2">
    <source>
        <dbReference type="ARBA" id="ARBA00022475"/>
    </source>
</evidence>
<evidence type="ECO:0000256" key="1">
    <source>
        <dbReference type="ARBA" id="ARBA00004401"/>
    </source>
</evidence>
<evidence type="ECO:0000256" key="6">
    <source>
        <dbReference type="ARBA" id="ARBA00023136"/>
    </source>
</evidence>
<keyword evidence="8" id="KW-0997">Cell inner membrane</keyword>
<dbReference type="RefSeq" id="WP_029939849.1">
    <property type="nucleotide sequence ID" value="NZ_CP035033.1"/>
</dbReference>
<protein>
    <recommendedName>
        <fullName evidence="8 9">Cell division protein FtsL</fullName>
    </recommendedName>
</protein>
<feature type="transmembrane region" description="Helical" evidence="8">
    <location>
        <begin position="20"/>
        <end position="39"/>
    </location>
</feature>
<dbReference type="GO" id="GO:0043093">
    <property type="term" value="P:FtsZ-dependent cytokinesis"/>
    <property type="evidence" value="ECO:0007669"/>
    <property type="project" value="UniProtKB-UniRule"/>
</dbReference>
<reference evidence="10 11" key="1">
    <citation type="journal article" date="2018" name="Environ. Microbiol.">
        <title>Genomes of ubiquitous marine and hypersaline Hydrogenovibrio, Thiomicrorhabdus and Thiomicrospira spp. encode a diversity of mechanisms to sustain chemolithoautotrophy in heterogeneous environments.</title>
        <authorList>
            <person name="Scott K.M."/>
            <person name="Williams J."/>
            <person name="Porter C.M.B."/>
            <person name="Russel S."/>
            <person name="Harmer T.L."/>
            <person name="Paul J.H."/>
            <person name="Antonen K.M."/>
            <person name="Bridges M.K."/>
            <person name="Camper G.J."/>
            <person name="Campla C.K."/>
            <person name="Casella L.G."/>
            <person name="Chase E."/>
            <person name="Conrad J.W."/>
            <person name="Cruz M.C."/>
            <person name="Dunlap D.S."/>
            <person name="Duran L."/>
            <person name="Fahsbender E.M."/>
            <person name="Goldsmith D.B."/>
            <person name="Keeley R.F."/>
            <person name="Kondoff M.R."/>
            <person name="Kussy B.I."/>
            <person name="Lane M.K."/>
            <person name="Lawler S."/>
            <person name="Leigh B.A."/>
            <person name="Lewis C."/>
            <person name="Lostal L.M."/>
            <person name="Marking D."/>
            <person name="Mancera P.A."/>
            <person name="McClenthan E.C."/>
            <person name="McIntyre E.A."/>
            <person name="Mine J.A."/>
            <person name="Modi S."/>
            <person name="Moore B.D."/>
            <person name="Morgan W.A."/>
            <person name="Nelson K.M."/>
            <person name="Nguyen K.N."/>
            <person name="Ogburn N."/>
            <person name="Parrino D.G."/>
            <person name="Pedapudi A.D."/>
            <person name="Pelham R.P."/>
            <person name="Preece A.M."/>
            <person name="Rampersad E.A."/>
            <person name="Richardson J.C."/>
            <person name="Rodgers C.M."/>
            <person name="Schaffer B.L."/>
            <person name="Sheridan N.E."/>
            <person name="Solone M.R."/>
            <person name="Staley Z.R."/>
            <person name="Tabuchi M."/>
            <person name="Waide R.J."/>
            <person name="Wanjugi P.W."/>
            <person name="Young S."/>
            <person name="Clum A."/>
            <person name="Daum C."/>
            <person name="Huntemann M."/>
            <person name="Ivanova N."/>
            <person name="Kyrpides N."/>
            <person name="Mikhailova N."/>
            <person name="Palaniappan K."/>
            <person name="Pillay M."/>
            <person name="Reddy T.B.K."/>
            <person name="Shapiro N."/>
            <person name="Stamatis D."/>
            <person name="Varghese N."/>
            <person name="Woyke T."/>
            <person name="Boden R."/>
            <person name="Freyermuth S.K."/>
            <person name="Kerfeld C.A."/>
        </authorList>
    </citation>
    <scope>NUCLEOTIDE SEQUENCE [LARGE SCALE GENOMIC DNA]</scope>
    <source>
        <strain evidence="10 11">JR-2</strain>
    </source>
</reference>
<evidence type="ECO:0000256" key="3">
    <source>
        <dbReference type="ARBA" id="ARBA00022618"/>
    </source>
</evidence>